<organism evidence="2 3">
    <name type="scientific">Hydnum rufescens UP504</name>
    <dbReference type="NCBI Taxonomy" id="1448309"/>
    <lineage>
        <taxon>Eukaryota</taxon>
        <taxon>Fungi</taxon>
        <taxon>Dikarya</taxon>
        <taxon>Basidiomycota</taxon>
        <taxon>Agaricomycotina</taxon>
        <taxon>Agaricomycetes</taxon>
        <taxon>Cantharellales</taxon>
        <taxon>Hydnaceae</taxon>
        <taxon>Hydnum</taxon>
    </lineage>
</organism>
<evidence type="ECO:0000313" key="2">
    <source>
        <dbReference type="EMBL" id="KAF9504825.1"/>
    </source>
</evidence>
<evidence type="ECO:0000256" key="1">
    <source>
        <dbReference type="SAM" id="MobiDB-lite"/>
    </source>
</evidence>
<protein>
    <submittedName>
        <fullName evidence="2">Uncharacterized protein</fullName>
    </submittedName>
</protein>
<dbReference type="Proteomes" id="UP000886523">
    <property type="component" value="Unassembled WGS sequence"/>
</dbReference>
<dbReference type="EMBL" id="MU129191">
    <property type="protein sequence ID" value="KAF9504825.1"/>
    <property type="molecule type" value="Genomic_DNA"/>
</dbReference>
<accession>A0A9P6AGC2</accession>
<gene>
    <name evidence="2" type="ORF">BS47DRAFT_1354703</name>
</gene>
<proteinExistence type="predicted"/>
<evidence type="ECO:0000313" key="3">
    <source>
        <dbReference type="Proteomes" id="UP000886523"/>
    </source>
</evidence>
<sequence>MFGSRSRTGVQGVTSHTKECDPLRNRHLMTRVYLVTNIGMEYKGDYYRRPGLRVAPTATAPTSRVAGPSQGGDLKTTSIYGPRGSRAPATLY</sequence>
<name>A0A9P6AGC2_9AGAM</name>
<comment type="caution">
    <text evidence="2">The sequence shown here is derived from an EMBL/GenBank/DDBJ whole genome shotgun (WGS) entry which is preliminary data.</text>
</comment>
<keyword evidence="3" id="KW-1185">Reference proteome</keyword>
<dbReference type="AlphaFoldDB" id="A0A9P6AGC2"/>
<feature type="region of interest" description="Disordered" evidence="1">
    <location>
        <begin position="58"/>
        <end position="92"/>
    </location>
</feature>
<reference evidence="2" key="1">
    <citation type="journal article" date="2020" name="Nat. Commun.">
        <title>Large-scale genome sequencing of mycorrhizal fungi provides insights into the early evolution of symbiotic traits.</title>
        <authorList>
            <person name="Miyauchi S."/>
            <person name="Kiss E."/>
            <person name="Kuo A."/>
            <person name="Drula E."/>
            <person name="Kohler A."/>
            <person name="Sanchez-Garcia M."/>
            <person name="Morin E."/>
            <person name="Andreopoulos B."/>
            <person name="Barry K.W."/>
            <person name="Bonito G."/>
            <person name="Buee M."/>
            <person name="Carver A."/>
            <person name="Chen C."/>
            <person name="Cichocki N."/>
            <person name="Clum A."/>
            <person name="Culley D."/>
            <person name="Crous P.W."/>
            <person name="Fauchery L."/>
            <person name="Girlanda M."/>
            <person name="Hayes R.D."/>
            <person name="Keri Z."/>
            <person name="LaButti K."/>
            <person name="Lipzen A."/>
            <person name="Lombard V."/>
            <person name="Magnuson J."/>
            <person name="Maillard F."/>
            <person name="Murat C."/>
            <person name="Nolan M."/>
            <person name="Ohm R.A."/>
            <person name="Pangilinan J."/>
            <person name="Pereira M.F."/>
            <person name="Perotto S."/>
            <person name="Peter M."/>
            <person name="Pfister S."/>
            <person name="Riley R."/>
            <person name="Sitrit Y."/>
            <person name="Stielow J.B."/>
            <person name="Szollosi G."/>
            <person name="Zifcakova L."/>
            <person name="Stursova M."/>
            <person name="Spatafora J.W."/>
            <person name="Tedersoo L."/>
            <person name="Vaario L.M."/>
            <person name="Yamada A."/>
            <person name="Yan M."/>
            <person name="Wang P."/>
            <person name="Xu J."/>
            <person name="Bruns T."/>
            <person name="Baldrian P."/>
            <person name="Vilgalys R."/>
            <person name="Dunand C."/>
            <person name="Henrissat B."/>
            <person name="Grigoriev I.V."/>
            <person name="Hibbett D."/>
            <person name="Nagy L.G."/>
            <person name="Martin F.M."/>
        </authorList>
    </citation>
    <scope>NUCLEOTIDE SEQUENCE</scope>
    <source>
        <strain evidence="2">UP504</strain>
    </source>
</reference>